<evidence type="ECO:0000259" key="14">
    <source>
        <dbReference type="Pfam" id="PF22528"/>
    </source>
</evidence>
<dbReference type="EC" id="2.1.1.319" evidence="3"/>
<evidence type="ECO:0000256" key="4">
    <source>
        <dbReference type="ARBA" id="ARBA00022490"/>
    </source>
</evidence>
<comment type="catalytic activity">
    <reaction evidence="12">
        <text>L-arginyl-[protein] + 2 S-adenosyl-L-methionine = N(omega),N(omega)-dimethyl-L-arginyl-[protein] + 2 S-adenosyl-L-homocysteine + 2 H(+)</text>
        <dbReference type="Rhea" id="RHEA:48096"/>
        <dbReference type="Rhea" id="RHEA-COMP:10532"/>
        <dbReference type="Rhea" id="RHEA-COMP:11991"/>
        <dbReference type="ChEBI" id="CHEBI:15378"/>
        <dbReference type="ChEBI" id="CHEBI:29965"/>
        <dbReference type="ChEBI" id="CHEBI:57856"/>
        <dbReference type="ChEBI" id="CHEBI:59789"/>
        <dbReference type="ChEBI" id="CHEBI:61897"/>
        <dbReference type="EC" id="2.1.1.319"/>
    </reaction>
</comment>
<reference evidence="15 16" key="1">
    <citation type="journal article" date="2019" name="Sci. Rep.">
        <title>Comparative genomics of chytrid fungi reveal insights into the obligate biotrophic and pathogenic lifestyle of Synchytrium endobioticum.</title>
        <authorList>
            <person name="van de Vossenberg B.T.L.H."/>
            <person name="Warris S."/>
            <person name="Nguyen H.D.T."/>
            <person name="van Gent-Pelzer M.P.E."/>
            <person name="Joly D.L."/>
            <person name="van de Geest H.C."/>
            <person name="Bonants P.J.M."/>
            <person name="Smith D.S."/>
            <person name="Levesque C.A."/>
            <person name="van der Lee T.A.J."/>
        </authorList>
    </citation>
    <scope>NUCLEOTIDE SEQUENCE [LARGE SCALE GENOMIC DNA]</scope>
    <source>
        <strain evidence="15 16">JEL517</strain>
    </source>
</reference>
<accession>A0A507BUD5</accession>
<evidence type="ECO:0000256" key="5">
    <source>
        <dbReference type="ARBA" id="ARBA00022603"/>
    </source>
</evidence>
<dbReference type="AlphaFoldDB" id="A0A507BUD5"/>
<dbReference type="PANTHER" id="PTHR11006:SF10">
    <property type="entry name" value="HISTONE-ARGININE METHYLTRANSFERASE CARMER-RELATED"/>
    <property type="match status" value="1"/>
</dbReference>
<sequence length="456" mass="50066">MLQDVVRTSLYQSAIMANSALAFRDKLVLDVGAGSGILSYFAVQAGAEKVYAVEASTMAAKIEKLVKSTSDTKNPYLRNRIQVIPSKIETPNLPIPKVDTLISEPIGVFLVHERMIESYLIARDRYLKPGGTMIPSSGNIFVAPFSDATLWTQTMAKVRFWEQNNFYGVDFSCLTRDAMDEIFGQPVVGNFDHRILSAPATSHHVDFKTISVQELQDFVIPVSWVSPFTGLIHGIASWFDINLGGYILTTAPNAERTHWQQVRFVLKEPLAVNAFETVRGWIRCSVNDLRSYTLTCELVVGTETPLSDPYATPIKLPLSTTAPTSSSTQPHNNSIPIQLDDQNNIHASLLLRKRRCEWHLHEQTYLYNYDTFQQDFSKPEFMCLYPGGTDGILNDGGLAPPNVPRNPPNVAFSNGGNGGGGSSGGMMSNGSVMIGMNQQFDGFGLEGGPGGDATML</sequence>
<evidence type="ECO:0000256" key="7">
    <source>
        <dbReference type="ARBA" id="ARBA00022691"/>
    </source>
</evidence>
<keyword evidence="11" id="KW-0539">Nucleus</keyword>
<dbReference type="Gene3D" id="2.70.160.11">
    <property type="entry name" value="Hnrnp arginine n-methyltransferase1"/>
    <property type="match status" value="1"/>
</dbReference>
<keyword evidence="8" id="KW-0156">Chromatin regulator</keyword>
<dbReference type="PROSITE" id="PS51678">
    <property type="entry name" value="SAM_MT_PRMT"/>
    <property type="match status" value="1"/>
</dbReference>
<dbReference type="GO" id="GO:0035242">
    <property type="term" value="F:protein-arginine omega-N asymmetric methyltransferase activity"/>
    <property type="evidence" value="ECO:0007669"/>
    <property type="project" value="UniProtKB-EC"/>
</dbReference>
<protein>
    <recommendedName>
        <fullName evidence="3">type I protein arginine methyltransferase</fullName>
        <ecNumber evidence="3">2.1.1.319</ecNumber>
    </recommendedName>
</protein>
<keyword evidence="5 13" id="KW-0489">Methyltransferase</keyword>
<dbReference type="CDD" id="cd02440">
    <property type="entry name" value="AdoMet_MTases"/>
    <property type="match status" value="1"/>
</dbReference>
<dbReference type="Pfam" id="PF06325">
    <property type="entry name" value="PrmA"/>
    <property type="match status" value="1"/>
</dbReference>
<organism evidence="15 16">
    <name type="scientific">Synchytrium microbalum</name>
    <dbReference type="NCBI Taxonomy" id="1806994"/>
    <lineage>
        <taxon>Eukaryota</taxon>
        <taxon>Fungi</taxon>
        <taxon>Fungi incertae sedis</taxon>
        <taxon>Chytridiomycota</taxon>
        <taxon>Chytridiomycota incertae sedis</taxon>
        <taxon>Chytridiomycetes</taxon>
        <taxon>Synchytriales</taxon>
        <taxon>Synchytriaceae</taxon>
        <taxon>Synchytrium</taxon>
    </lineage>
</organism>
<dbReference type="Pfam" id="PF22528">
    <property type="entry name" value="PRMT_C"/>
    <property type="match status" value="1"/>
</dbReference>
<keyword evidence="9" id="KW-0805">Transcription regulation</keyword>
<dbReference type="OrthoDB" id="7848332at2759"/>
<evidence type="ECO:0000256" key="9">
    <source>
        <dbReference type="ARBA" id="ARBA00023015"/>
    </source>
</evidence>
<dbReference type="GO" id="GO:0005737">
    <property type="term" value="C:cytoplasm"/>
    <property type="evidence" value="ECO:0007669"/>
    <property type="project" value="UniProtKB-SubCell"/>
</dbReference>
<evidence type="ECO:0000256" key="12">
    <source>
        <dbReference type="ARBA" id="ARBA00049086"/>
    </source>
</evidence>
<dbReference type="PANTHER" id="PTHR11006">
    <property type="entry name" value="PROTEIN ARGININE N-METHYLTRANSFERASE"/>
    <property type="match status" value="1"/>
</dbReference>
<dbReference type="Gene3D" id="3.40.50.150">
    <property type="entry name" value="Vaccinia Virus protein VP39"/>
    <property type="match status" value="1"/>
</dbReference>
<keyword evidence="7 13" id="KW-0949">S-adenosyl-L-methionine</keyword>
<evidence type="ECO:0000313" key="15">
    <source>
        <dbReference type="EMBL" id="TPX30831.1"/>
    </source>
</evidence>
<name>A0A507BUD5_9FUNG</name>
<keyword evidence="4" id="KW-0963">Cytoplasm</keyword>
<keyword evidence="10" id="KW-0804">Transcription</keyword>
<evidence type="ECO:0000256" key="3">
    <source>
        <dbReference type="ARBA" id="ARBA00011925"/>
    </source>
</evidence>
<dbReference type="SUPFAM" id="SSF53335">
    <property type="entry name" value="S-adenosyl-L-methionine-dependent methyltransferases"/>
    <property type="match status" value="1"/>
</dbReference>
<proteinExistence type="predicted"/>
<dbReference type="GO" id="GO:0005634">
    <property type="term" value="C:nucleus"/>
    <property type="evidence" value="ECO:0007669"/>
    <property type="project" value="UniProtKB-SubCell"/>
</dbReference>
<keyword evidence="6 13" id="KW-0808">Transferase</keyword>
<evidence type="ECO:0000256" key="13">
    <source>
        <dbReference type="PROSITE-ProRule" id="PRU01015"/>
    </source>
</evidence>
<dbReference type="InterPro" id="IPR055135">
    <property type="entry name" value="PRMT_dom"/>
</dbReference>
<evidence type="ECO:0000256" key="11">
    <source>
        <dbReference type="ARBA" id="ARBA00023242"/>
    </source>
</evidence>
<dbReference type="GO" id="GO:0070611">
    <property type="term" value="F:histone H3R2 methyltransferase activity"/>
    <property type="evidence" value="ECO:0007669"/>
    <property type="project" value="TreeGrafter"/>
</dbReference>
<comment type="caution">
    <text evidence="15">The sequence shown here is derived from an EMBL/GenBank/DDBJ whole genome shotgun (WGS) entry which is preliminary data.</text>
</comment>
<dbReference type="GeneID" id="42006920"/>
<dbReference type="RefSeq" id="XP_031022402.1">
    <property type="nucleotide sequence ID" value="XM_031171623.1"/>
</dbReference>
<keyword evidence="16" id="KW-1185">Reference proteome</keyword>
<dbReference type="InterPro" id="IPR029063">
    <property type="entry name" value="SAM-dependent_MTases_sf"/>
</dbReference>
<gene>
    <name evidence="15" type="ORF">SmJEL517_g05697</name>
</gene>
<dbReference type="InterPro" id="IPR025799">
    <property type="entry name" value="Arg_MeTrfase"/>
</dbReference>
<dbReference type="STRING" id="1806994.A0A507BUD5"/>
<evidence type="ECO:0000313" key="16">
    <source>
        <dbReference type="Proteomes" id="UP000319731"/>
    </source>
</evidence>
<comment type="subcellular location">
    <subcellularLocation>
        <location evidence="2">Cytoplasm</location>
    </subcellularLocation>
    <subcellularLocation>
        <location evidence="1">Nucleus</location>
    </subcellularLocation>
</comment>
<feature type="domain" description="Protein arginine N-methyltransferase" evidence="14">
    <location>
        <begin position="138"/>
        <end position="292"/>
    </location>
</feature>
<evidence type="ECO:0000256" key="6">
    <source>
        <dbReference type="ARBA" id="ARBA00022679"/>
    </source>
</evidence>
<evidence type="ECO:0000256" key="2">
    <source>
        <dbReference type="ARBA" id="ARBA00004496"/>
    </source>
</evidence>
<dbReference type="EMBL" id="QEAO01000055">
    <property type="protein sequence ID" value="TPX30831.1"/>
    <property type="molecule type" value="Genomic_DNA"/>
</dbReference>
<evidence type="ECO:0000256" key="1">
    <source>
        <dbReference type="ARBA" id="ARBA00004123"/>
    </source>
</evidence>
<evidence type="ECO:0000256" key="10">
    <source>
        <dbReference type="ARBA" id="ARBA00023163"/>
    </source>
</evidence>
<evidence type="ECO:0000256" key="8">
    <source>
        <dbReference type="ARBA" id="ARBA00022853"/>
    </source>
</evidence>
<dbReference type="GO" id="GO:0032259">
    <property type="term" value="P:methylation"/>
    <property type="evidence" value="ECO:0007669"/>
    <property type="project" value="UniProtKB-KW"/>
</dbReference>
<dbReference type="Proteomes" id="UP000319731">
    <property type="component" value="Unassembled WGS sequence"/>
</dbReference>